<gene>
    <name evidence="2" type="ORF">PHET_06755</name>
</gene>
<keyword evidence="3" id="KW-1185">Reference proteome</keyword>
<dbReference type="Proteomes" id="UP000748531">
    <property type="component" value="Unassembled WGS sequence"/>
</dbReference>
<organism evidence="2 3">
    <name type="scientific">Paragonimus heterotremus</name>
    <dbReference type="NCBI Taxonomy" id="100268"/>
    <lineage>
        <taxon>Eukaryota</taxon>
        <taxon>Metazoa</taxon>
        <taxon>Spiralia</taxon>
        <taxon>Lophotrochozoa</taxon>
        <taxon>Platyhelminthes</taxon>
        <taxon>Trematoda</taxon>
        <taxon>Digenea</taxon>
        <taxon>Plagiorchiida</taxon>
        <taxon>Troglotremata</taxon>
        <taxon>Troglotrematidae</taxon>
        <taxon>Paragonimus</taxon>
    </lineage>
</organism>
<evidence type="ECO:0000313" key="3">
    <source>
        <dbReference type="Proteomes" id="UP000748531"/>
    </source>
</evidence>
<feature type="signal peptide" evidence="1">
    <location>
        <begin position="1"/>
        <end position="19"/>
    </location>
</feature>
<keyword evidence="1" id="KW-0732">Signal</keyword>
<comment type="caution">
    <text evidence="2">The sequence shown here is derived from an EMBL/GenBank/DDBJ whole genome shotgun (WGS) entry which is preliminary data.</text>
</comment>
<accession>A0A8J4WQC0</accession>
<dbReference type="OrthoDB" id="6252556at2759"/>
<sequence>MCLIGILLVALIRFGTLNAICRSHFTPIFPDGFLRCVGHGNSFCEAAQECALFGKKRNGIAYLVGRNSPKLPGKDMQFWTGVNQLLVFRNKTKSGWYDVNPYSPQYTTGFDFPWEATQPDGQGPVTFYNQAGKSFHDYQTVSPTDSFEIICEVGDEPLTATTNVKFQSNFPVRLDKLIQPNPEFTGCFNAIFTQMTKIECAFA</sequence>
<reference evidence="2" key="1">
    <citation type="submission" date="2019-05" db="EMBL/GenBank/DDBJ databases">
        <title>Annotation for the trematode Paragonimus heterotremus.</title>
        <authorList>
            <person name="Choi Y.-J."/>
        </authorList>
    </citation>
    <scope>NUCLEOTIDE SEQUENCE</scope>
    <source>
        <strain evidence="2">LC</strain>
    </source>
</reference>
<feature type="chain" id="PRO_5035327958" description="C-type lectin domain-containing protein" evidence="1">
    <location>
        <begin position="20"/>
        <end position="203"/>
    </location>
</feature>
<name>A0A8J4WQC0_9TREM</name>
<protein>
    <recommendedName>
        <fullName evidence="4">C-type lectin domain-containing protein</fullName>
    </recommendedName>
</protein>
<evidence type="ECO:0000313" key="2">
    <source>
        <dbReference type="EMBL" id="KAF5399730.1"/>
    </source>
</evidence>
<proteinExistence type="predicted"/>
<dbReference type="EMBL" id="LUCH01003782">
    <property type="protein sequence ID" value="KAF5399730.1"/>
    <property type="molecule type" value="Genomic_DNA"/>
</dbReference>
<dbReference type="AlphaFoldDB" id="A0A8J4WQC0"/>
<evidence type="ECO:0008006" key="4">
    <source>
        <dbReference type="Google" id="ProtNLM"/>
    </source>
</evidence>
<evidence type="ECO:0000256" key="1">
    <source>
        <dbReference type="SAM" id="SignalP"/>
    </source>
</evidence>